<keyword evidence="3" id="KW-0731">Sigma factor</keyword>
<dbReference type="InterPro" id="IPR013249">
    <property type="entry name" value="RNA_pol_sigma70_r4_t2"/>
</dbReference>
<keyword evidence="4" id="KW-0238">DNA-binding</keyword>
<feature type="compositionally biased region" description="Basic and acidic residues" evidence="6">
    <location>
        <begin position="77"/>
        <end position="93"/>
    </location>
</feature>
<reference evidence="10" key="1">
    <citation type="journal article" date="2019" name="Int. J. Syst. Evol. Microbiol.">
        <title>The Global Catalogue of Microorganisms (GCM) 10K type strain sequencing project: providing services to taxonomists for standard genome sequencing and annotation.</title>
        <authorList>
            <consortium name="The Broad Institute Genomics Platform"/>
            <consortium name="The Broad Institute Genome Sequencing Center for Infectious Disease"/>
            <person name="Wu L."/>
            <person name="Ma J."/>
        </authorList>
    </citation>
    <scope>NUCLEOTIDE SEQUENCE [LARGE SCALE GENOMIC DNA]</scope>
    <source>
        <strain evidence="10">CGMCC 1.5362</strain>
    </source>
</reference>
<evidence type="ECO:0000256" key="5">
    <source>
        <dbReference type="ARBA" id="ARBA00023163"/>
    </source>
</evidence>
<dbReference type="InterPro" id="IPR007627">
    <property type="entry name" value="RNA_pol_sigma70_r2"/>
</dbReference>
<dbReference type="Gene3D" id="1.10.10.10">
    <property type="entry name" value="Winged helix-like DNA-binding domain superfamily/Winged helix DNA-binding domain"/>
    <property type="match status" value="1"/>
</dbReference>
<evidence type="ECO:0000313" key="10">
    <source>
        <dbReference type="Proteomes" id="UP000662111"/>
    </source>
</evidence>
<accession>A0ABQ2F6A7</accession>
<keyword evidence="10" id="KW-1185">Reference proteome</keyword>
<dbReference type="CDD" id="cd06171">
    <property type="entry name" value="Sigma70_r4"/>
    <property type="match status" value="1"/>
</dbReference>
<feature type="domain" description="RNA polymerase sigma-70 region 2" evidence="7">
    <location>
        <begin position="16"/>
        <end position="75"/>
    </location>
</feature>
<dbReference type="PANTHER" id="PTHR43133:SF50">
    <property type="entry name" value="ECF RNA POLYMERASE SIGMA FACTOR SIGM"/>
    <property type="match status" value="1"/>
</dbReference>
<dbReference type="EMBL" id="BMLB01000003">
    <property type="protein sequence ID" value="GGK66336.1"/>
    <property type="molecule type" value="Genomic_DNA"/>
</dbReference>
<evidence type="ECO:0000313" key="9">
    <source>
        <dbReference type="EMBL" id="GGK66336.1"/>
    </source>
</evidence>
<evidence type="ECO:0000256" key="3">
    <source>
        <dbReference type="ARBA" id="ARBA00023082"/>
    </source>
</evidence>
<dbReference type="Proteomes" id="UP000662111">
    <property type="component" value="Unassembled WGS sequence"/>
</dbReference>
<keyword evidence="5" id="KW-0804">Transcription</keyword>
<dbReference type="RefSeq" id="WP_022923034.1">
    <property type="nucleotide sequence ID" value="NZ_BMLB01000003.1"/>
</dbReference>
<feature type="domain" description="RNA polymerase sigma factor 70 region 4 type 2" evidence="8">
    <location>
        <begin position="102"/>
        <end position="152"/>
    </location>
</feature>
<dbReference type="InterPro" id="IPR014284">
    <property type="entry name" value="RNA_pol_sigma-70_dom"/>
</dbReference>
<comment type="similarity">
    <text evidence="1">Belongs to the sigma-70 factor family. ECF subfamily.</text>
</comment>
<dbReference type="NCBIfam" id="TIGR02937">
    <property type="entry name" value="sigma70-ECF"/>
    <property type="match status" value="1"/>
</dbReference>
<dbReference type="Pfam" id="PF08281">
    <property type="entry name" value="Sigma70_r4_2"/>
    <property type="match status" value="1"/>
</dbReference>
<protein>
    <submittedName>
        <fullName evidence="9">RNA polymerase sigma24 factor</fullName>
    </submittedName>
</protein>
<evidence type="ECO:0000256" key="1">
    <source>
        <dbReference type="ARBA" id="ARBA00010641"/>
    </source>
</evidence>
<evidence type="ECO:0000256" key="2">
    <source>
        <dbReference type="ARBA" id="ARBA00023015"/>
    </source>
</evidence>
<sequence>MRGQGPAFEEFVLASTPTLHRTAVLLTGDPHTARDLLQEALLKAWRSWGRVTGDRVAYVRTIVVREFLTQRRRRWHGERPTEELPEQADTRQGADLETSLTLADAVRALPPQQRAVVVLRYFHDLTEADTARTLGLAVGTVKSHHSRALAALRVSEHLDDVVAGGKGRLA</sequence>
<gene>
    <name evidence="9" type="ORF">GCM10011509_13290</name>
</gene>
<organism evidence="9 10">
    <name type="scientific">Ornithinimicrobium pekingense</name>
    <dbReference type="NCBI Taxonomy" id="384677"/>
    <lineage>
        <taxon>Bacteria</taxon>
        <taxon>Bacillati</taxon>
        <taxon>Actinomycetota</taxon>
        <taxon>Actinomycetes</taxon>
        <taxon>Micrococcales</taxon>
        <taxon>Ornithinimicrobiaceae</taxon>
        <taxon>Ornithinimicrobium</taxon>
    </lineage>
</organism>
<keyword evidence="2" id="KW-0805">Transcription regulation</keyword>
<dbReference type="SUPFAM" id="SSF88659">
    <property type="entry name" value="Sigma3 and sigma4 domains of RNA polymerase sigma factors"/>
    <property type="match status" value="1"/>
</dbReference>
<dbReference type="InterPro" id="IPR036388">
    <property type="entry name" value="WH-like_DNA-bd_sf"/>
</dbReference>
<evidence type="ECO:0000256" key="6">
    <source>
        <dbReference type="SAM" id="MobiDB-lite"/>
    </source>
</evidence>
<proteinExistence type="inferred from homology"/>
<dbReference type="NCBIfam" id="TIGR02983">
    <property type="entry name" value="SigE-fam_strep"/>
    <property type="match status" value="1"/>
</dbReference>
<dbReference type="Gene3D" id="1.10.1740.10">
    <property type="match status" value="1"/>
</dbReference>
<dbReference type="PANTHER" id="PTHR43133">
    <property type="entry name" value="RNA POLYMERASE ECF-TYPE SIGMA FACTO"/>
    <property type="match status" value="1"/>
</dbReference>
<name>A0ABQ2F6A7_9MICO</name>
<dbReference type="SUPFAM" id="SSF88946">
    <property type="entry name" value="Sigma2 domain of RNA polymerase sigma factors"/>
    <property type="match status" value="1"/>
</dbReference>
<dbReference type="InterPro" id="IPR013325">
    <property type="entry name" value="RNA_pol_sigma_r2"/>
</dbReference>
<dbReference type="InterPro" id="IPR014325">
    <property type="entry name" value="RNA_pol_sigma-E_actinobac"/>
</dbReference>
<dbReference type="InterPro" id="IPR039425">
    <property type="entry name" value="RNA_pol_sigma-70-like"/>
</dbReference>
<dbReference type="InterPro" id="IPR013324">
    <property type="entry name" value="RNA_pol_sigma_r3/r4-like"/>
</dbReference>
<evidence type="ECO:0000259" key="8">
    <source>
        <dbReference type="Pfam" id="PF08281"/>
    </source>
</evidence>
<comment type="caution">
    <text evidence="9">The sequence shown here is derived from an EMBL/GenBank/DDBJ whole genome shotgun (WGS) entry which is preliminary data.</text>
</comment>
<feature type="region of interest" description="Disordered" evidence="6">
    <location>
        <begin position="74"/>
        <end position="93"/>
    </location>
</feature>
<dbReference type="Pfam" id="PF04542">
    <property type="entry name" value="Sigma70_r2"/>
    <property type="match status" value="1"/>
</dbReference>
<evidence type="ECO:0000256" key="4">
    <source>
        <dbReference type="ARBA" id="ARBA00023125"/>
    </source>
</evidence>
<evidence type="ECO:0000259" key="7">
    <source>
        <dbReference type="Pfam" id="PF04542"/>
    </source>
</evidence>